<feature type="chain" id="PRO_5008536750" evidence="1">
    <location>
        <begin position="23"/>
        <end position="315"/>
    </location>
</feature>
<dbReference type="InterPro" id="IPR017783">
    <property type="entry name" value="ABC_choline_sub-bd"/>
</dbReference>
<dbReference type="SUPFAM" id="SSF53850">
    <property type="entry name" value="Periplasmic binding protein-like II"/>
    <property type="match status" value="1"/>
</dbReference>
<sequence length="315" mass="34063">MPKKTAVSVLAGSLLAASIATAQAGEPAACQTVHFAEVGWADIAATTGLATTVLQGLGYKTKTQMLSIPMAYQAMEMKTIDVYLGAWMPSMAAISTPFLEKGSVERVRTNLTGAKYTLAVPDYAYEAGLKDFKDIARLKDSLQGRIYGIEAGNDGNQIIQGLIDKDRYGLKDFRLVESSEAGMLVEVRRAVRSKKPIVFLGWEPHPMNTQLSMRYLSGGDADFGPNYGAAVVDTHTRKGFGQECPNVGALLSRMEFQLGMESQIMGAILNDKQKPALASREWLKRNPQVLDSWLAGVTTFDGQPGASAVRSYLGL</sequence>
<reference evidence="3" key="1">
    <citation type="submission" date="2016-07" db="EMBL/GenBank/DDBJ databases">
        <title>New class B carbapenemase carried by novel plasmid in Pseudomonas putida enviromental strain in eastern Amazonia.</title>
        <authorList>
            <person name="Souza C.O."/>
            <person name="Lima K.V."/>
            <person name="Brasiliense D.M."/>
            <person name="Perez-Chaparro P.J."/>
            <person name="Mamizuka E.M."/>
            <person name="Lima M.O."/>
            <person name="Lima L.N."/>
            <person name="McCulloch J.A."/>
        </authorList>
    </citation>
    <scope>NUCLEOTIDE SEQUENCE [LARGE SCALE GENOMIC DNA]</scope>
    <source>
        <strain evidence="3">IEC33019</strain>
    </source>
</reference>
<dbReference type="NCBIfam" id="TIGR03414">
    <property type="entry name" value="ABC_choline_bnd"/>
    <property type="match status" value="1"/>
</dbReference>
<dbReference type="EMBL" id="CP016634">
    <property type="protein sequence ID" value="ANY86613.1"/>
    <property type="molecule type" value="Genomic_DNA"/>
</dbReference>
<feature type="domain" description="ABC-type glycine betaine transport system substrate-binding" evidence="2">
    <location>
        <begin position="32"/>
        <end position="284"/>
    </location>
</feature>
<dbReference type="GO" id="GO:0022857">
    <property type="term" value="F:transmembrane transporter activity"/>
    <property type="evidence" value="ECO:0007669"/>
    <property type="project" value="InterPro"/>
</dbReference>
<dbReference type="CDD" id="cd13640">
    <property type="entry name" value="PBP2_ChoX"/>
    <property type="match status" value="1"/>
</dbReference>
<dbReference type="Gene3D" id="3.40.190.10">
    <property type="entry name" value="Periplasmic binding protein-like II"/>
    <property type="match status" value="1"/>
</dbReference>
<dbReference type="GO" id="GO:0043190">
    <property type="term" value="C:ATP-binding cassette (ABC) transporter complex"/>
    <property type="evidence" value="ECO:0007669"/>
    <property type="project" value="InterPro"/>
</dbReference>
<dbReference type="RefSeq" id="WP_070091515.1">
    <property type="nucleotide sequence ID" value="NZ_CP016634.1"/>
</dbReference>
<accession>A0A1B2F3E5</accession>
<protein>
    <submittedName>
        <fullName evidence="3">Glycine betaine-binding protein OpuAC</fullName>
    </submittedName>
</protein>
<evidence type="ECO:0000313" key="3">
    <source>
        <dbReference type="EMBL" id="ANY86613.1"/>
    </source>
</evidence>
<gene>
    <name evidence="3" type="primary">opuAC_1</name>
    <name evidence="3" type="ORF">IEC33019_1039</name>
</gene>
<evidence type="ECO:0000259" key="2">
    <source>
        <dbReference type="Pfam" id="PF04069"/>
    </source>
</evidence>
<evidence type="ECO:0000256" key="1">
    <source>
        <dbReference type="SAM" id="SignalP"/>
    </source>
</evidence>
<dbReference type="GO" id="GO:0015871">
    <property type="term" value="P:choline transport"/>
    <property type="evidence" value="ECO:0007669"/>
    <property type="project" value="InterPro"/>
</dbReference>
<dbReference type="InterPro" id="IPR007210">
    <property type="entry name" value="ABC_Gly_betaine_transp_sub-bd"/>
</dbReference>
<dbReference type="Pfam" id="PF04069">
    <property type="entry name" value="OpuAC"/>
    <property type="match status" value="1"/>
</dbReference>
<dbReference type="AlphaFoldDB" id="A0A1B2F3E5"/>
<organism evidence="3">
    <name type="scientific">Pseudomonas putida</name>
    <name type="common">Arthrobacter siderocapsulatus</name>
    <dbReference type="NCBI Taxonomy" id="303"/>
    <lineage>
        <taxon>Bacteria</taxon>
        <taxon>Pseudomonadati</taxon>
        <taxon>Pseudomonadota</taxon>
        <taxon>Gammaproteobacteria</taxon>
        <taxon>Pseudomonadales</taxon>
        <taxon>Pseudomonadaceae</taxon>
        <taxon>Pseudomonas</taxon>
    </lineage>
</organism>
<dbReference type="GO" id="GO:0042597">
    <property type="term" value="C:periplasmic space"/>
    <property type="evidence" value="ECO:0007669"/>
    <property type="project" value="InterPro"/>
</dbReference>
<dbReference type="Gene3D" id="3.40.190.100">
    <property type="entry name" value="Glycine betaine-binding periplasmic protein, domain 2"/>
    <property type="match status" value="1"/>
</dbReference>
<feature type="signal peptide" evidence="1">
    <location>
        <begin position="1"/>
        <end position="22"/>
    </location>
</feature>
<name>A0A1B2F3E5_PSEPU</name>
<dbReference type="GO" id="GO:0033265">
    <property type="term" value="F:choline binding"/>
    <property type="evidence" value="ECO:0007669"/>
    <property type="project" value="InterPro"/>
</dbReference>
<proteinExistence type="predicted"/>
<keyword evidence="1" id="KW-0732">Signal</keyword>